<dbReference type="RefSeq" id="XP_010243140.1">
    <property type="nucleotide sequence ID" value="XM_010244838.2"/>
</dbReference>
<keyword evidence="2" id="KW-1185">Reference proteome</keyword>
<dbReference type="PANTHER" id="PTHR47723">
    <property type="entry name" value="OS05G0353850 PROTEIN"/>
    <property type="match status" value="1"/>
</dbReference>
<dbReference type="KEGG" id="nnu:104587289"/>
<dbReference type="CDD" id="cd06222">
    <property type="entry name" value="RNase_H_like"/>
    <property type="match status" value="1"/>
</dbReference>
<protein>
    <submittedName>
        <fullName evidence="3">Uncharacterized protein LOC104587289</fullName>
    </submittedName>
</protein>
<dbReference type="Proteomes" id="UP000189703">
    <property type="component" value="Unplaced"/>
</dbReference>
<name>A0A1U7YV42_NELNU</name>
<dbReference type="GO" id="GO:0003676">
    <property type="term" value="F:nucleic acid binding"/>
    <property type="evidence" value="ECO:0007669"/>
    <property type="project" value="InterPro"/>
</dbReference>
<dbReference type="Pfam" id="PF13456">
    <property type="entry name" value="RVT_3"/>
    <property type="match status" value="1"/>
</dbReference>
<evidence type="ECO:0000313" key="2">
    <source>
        <dbReference type="Proteomes" id="UP000189703"/>
    </source>
</evidence>
<reference evidence="3" key="1">
    <citation type="submission" date="2025-08" db="UniProtKB">
        <authorList>
            <consortium name="RefSeq"/>
        </authorList>
    </citation>
    <scope>IDENTIFICATION</scope>
</reference>
<gene>
    <name evidence="3" type="primary">LOC104587289</name>
</gene>
<dbReference type="GeneID" id="104587289"/>
<organism evidence="2 3">
    <name type="scientific">Nelumbo nucifera</name>
    <name type="common">Sacred lotus</name>
    <dbReference type="NCBI Taxonomy" id="4432"/>
    <lineage>
        <taxon>Eukaryota</taxon>
        <taxon>Viridiplantae</taxon>
        <taxon>Streptophyta</taxon>
        <taxon>Embryophyta</taxon>
        <taxon>Tracheophyta</taxon>
        <taxon>Spermatophyta</taxon>
        <taxon>Magnoliopsida</taxon>
        <taxon>Proteales</taxon>
        <taxon>Nelumbonaceae</taxon>
        <taxon>Nelumbo</taxon>
    </lineage>
</organism>
<dbReference type="OrthoDB" id="1841727at2759"/>
<dbReference type="GO" id="GO:0004523">
    <property type="term" value="F:RNA-DNA hybrid ribonuclease activity"/>
    <property type="evidence" value="ECO:0007669"/>
    <property type="project" value="InterPro"/>
</dbReference>
<sequence>MASSRSPASGGIIMKQTWYLFDGVQFDPIVVICKAHTEIDRCLSLLGPMPSATLTLLAPGLVEVWSKPVVNFLKVNSNVSFKHGVGSVGLVIRDHIGTFLLAEALPIKCESSIMAEALALYHGLLLVQELRLSYVIIEGDAYSIFKLMLVDDFHPPWQLIHIITACKSLLPNLHSCSVNCV</sequence>
<dbReference type="PANTHER" id="PTHR47723:SF19">
    <property type="entry name" value="POLYNUCLEOTIDYL TRANSFERASE, RIBONUCLEASE H-LIKE SUPERFAMILY PROTEIN"/>
    <property type="match status" value="1"/>
</dbReference>
<proteinExistence type="predicted"/>
<evidence type="ECO:0000259" key="1">
    <source>
        <dbReference type="Pfam" id="PF13456"/>
    </source>
</evidence>
<dbReference type="InterPro" id="IPR053151">
    <property type="entry name" value="RNase_H-like"/>
</dbReference>
<dbReference type="InterPro" id="IPR002156">
    <property type="entry name" value="RNaseH_domain"/>
</dbReference>
<dbReference type="InParanoid" id="A0A1U7YV42"/>
<dbReference type="AlphaFoldDB" id="A0A1U7YV42"/>
<dbReference type="InterPro" id="IPR044730">
    <property type="entry name" value="RNase_H-like_dom_plant"/>
</dbReference>
<accession>A0A1U7YV42</accession>
<evidence type="ECO:0000313" key="3">
    <source>
        <dbReference type="RefSeq" id="XP_010243140.1"/>
    </source>
</evidence>
<feature type="domain" description="RNase H type-1" evidence="1">
    <location>
        <begin position="77"/>
        <end position="179"/>
    </location>
</feature>